<keyword evidence="6 7" id="KW-0472">Membrane</keyword>
<keyword evidence="5 7" id="KW-1133">Transmembrane helix</keyword>
<reference evidence="8 9" key="1">
    <citation type="submission" date="2018-12" db="EMBL/GenBank/DDBJ databases">
        <authorList>
            <person name="Sun L."/>
            <person name="Chen Z."/>
        </authorList>
    </citation>
    <scope>NUCLEOTIDE SEQUENCE [LARGE SCALE GENOMIC DNA]</scope>
    <source>
        <strain evidence="8 9">DSM 15890</strain>
    </source>
</reference>
<dbReference type="PANTHER" id="PTHR43266:SF2">
    <property type="entry name" value="MAJOR FACILITATOR SUPERFAMILY (MFS) PROFILE DOMAIN-CONTAINING PROTEIN"/>
    <property type="match status" value="1"/>
</dbReference>
<keyword evidence="3" id="KW-1003">Cell membrane</keyword>
<evidence type="ECO:0000256" key="1">
    <source>
        <dbReference type="ARBA" id="ARBA00004651"/>
    </source>
</evidence>
<keyword evidence="2" id="KW-0813">Transport</keyword>
<feature type="transmembrane region" description="Helical" evidence="7">
    <location>
        <begin position="24"/>
        <end position="47"/>
    </location>
</feature>
<feature type="transmembrane region" description="Helical" evidence="7">
    <location>
        <begin position="270"/>
        <end position="289"/>
    </location>
</feature>
<dbReference type="GO" id="GO:0005886">
    <property type="term" value="C:plasma membrane"/>
    <property type="evidence" value="ECO:0007669"/>
    <property type="project" value="UniProtKB-SubCell"/>
</dbReference>
<dbReference type="AlphaFoldDB" id="A0A3S1BKU9"/>
<gene>
    <name evidence="8" type="ORF">EJP82_18580</name>
</gene>
<dbReference type="InterPro" id="IPR011701">
    <property type="entry name" value="MFS"/>
</dbReference>
<evidence type="ECO:0000256" key="2">
    <source>
        <dbReference type="ARBA" id="ARBA00022448"/>
    </source>
</evidence>
<dbReference type="EMBL" id="RZNY01000016">
    <property type="protein sequence ID" value="RUT43998.1"/>
    <property type="molecule type" value="Genomic_DNA"/>
</dbReference>
<dbReference type="GO" id="GO:0022857">
    <property type="term" value="F:transmembrane transporter activity"/>
    <property type="evidence" value="ECO:0007669"/>
    <property type="project" value="InterPro"/>
</dbReference>
<proteinExistence type="predicted"/>
<evidence type="ECO:0000256" key="7">
    <source>
        <dbReference type="SAM" id="Phobius"/>
    </source>
</evidence>
<feature type="transmembrane region" description="Helical" evidence="7">
    <location>
        <begin position="296"/>
        <end position="317"/>
    </location>
</feature>
<keyword evidence="4 7" id="KW-0812">Transmembrane</keyword>
<dbReference type="CDD" id="cd06173">
    <property type="entry name" value="MFS_MefA_like"/>
    <property type="match status" value="1"/>
</dbReference>
<comment type="caution">
    <text evidence="8">The sequence shown here is derived from an EMBL/GenBank/DDBJ whole genome shotgun (WGS) entry which is preliminary data.</text>
</comment>
<evidence type="ECO:0000313" key="8">
    <source>
        <dbReference type="EMBL" id="RUT43998.1"/>
    </source>
</evidence>
<dbReference type="Gene3D" id="1.20.1250.20">
    <property type="entry name" value="MFS general substrate transporter like domains"/>
    <property type="match status" value="1"/>
</dbReference>
<evidence type="ECO:0000256" key="6">
    <source>
        <dbReference type="ARBA" id="ARBA00023136"/>
    </source>
</evidence>
<dbReference type="InterPro" id="IPR036259">
    <property type="entry name" value="MFS_trans_sf"/>
</dbReference>
<feature type="transmembrane region" description="Helical" evidence="7">
    <location>
        <begin position="390"/>
        <end position="411"/>
    </location>
</feature>
<dbReference type="Proteomes" id="UP000279446">
    <property type="component" value="Unassembled WGS sequence"/>
</dbReference>
<name>A0A3S1BKU9_9BACL</name>
<feature type="transmembrane region" description="Helical" evidence="7">
    <location>
        <begin position="228"/>
        <end position="250"/>
    </location>
</feature>
<dbReference type="SUPFAM" id="SSF103473">
    <property type="entry name" value="MFS general substrate transporter"/>
    <property type="match status" value="1"/>
</dbReference>
<dbReference type="OrthoDB" id="9775268at2"/>
<evidence type="ECO:0000313" key="9">
    <source>
        <dbReference type="Proteomes" id="UP000279446"/>
    </source>
</evidence>
<feature type="transmembrane region" description="Helical" evidence="7">
    <location>
        <begin position="86"/>
        <end position="104"/>
    </location>
</feature>
<evidence type="ECO:0000256" key="3">
    <source>
        <dbReference type="ARBA" id="ARBA00022475"/>
    </source>
</evidence>
<evidence type="ECO:0000256" key="5">
    <source>
        <dbReference type="ARBA" id="ARBA00022989"/>
    </source>
</evidence>
<feature type="transmembrane region" description="Helical" evidence="7">
    <location>
        <begin position="161"/>
        <end position="182"/>
    </location>
</feature>
<accession>A0A3S1BKU9</accession>
<organism evidence="8 9">
    <name type="scientific">Paenibacillus anaericanus</name>
    <dbReference type="NCBI Taxonomy" id="170367"/>
    <lineage>
        <taxon>Bacteria</taxon>
        <taxon>Bacillati</taxon>
        <taxon>Bacillota</taxon>
        <taxon>Bacilli</taxon>
        <taxon>Bacillales</taxon>
        <taxon>Paenibacillaceae</taxon>
        <taxon>Paenibacillus</taxon>
    </lineage>
</organism>
<feature type="transmembrane region" description="Helical" evidence="7">
    <location>
        <begin position="323"/>
        <end position="343"/>
    </location>
</feature>
<evidence type="ECO:0000256" key="4">
    <source>
        <dbReference type="ARBA" id="ARBA00022692"/>
    </source>
</evidence>
<dbReference type="PANTHER" id="PTHR43266">
    <property type="entry name" value="MACROLIDE-EFFLUX PROTEIN"/>
    <property type="match status" value="1"/>
</dbReference>
<protein>
    <submittedName>
        <fullName evidence="8">MFS transporter</fullName>
    </submittedName>
</protein>
<keyword evidence="9" id="KW-1185">Reference proteome</keyword>
<feature type="transmembrane region" description="Helical" evidence="7">
    <location>
        <begin position="53"/>
        <end position="74"/>
    </location>
</feature>
<sequence>MEELQMKLNKRVALLSNRNFRHMFIAYTLASFGDWFDAIAIQVLVAYRWGVDPFMLALIPVAMALPAVLLGSFAGTVTDRVNKARLMIVCDLVTAGLTLAILFAPNMLLLLPLLALRAAASVFHGPAQQALTRQVVPTEQLFQATSLNGLVNQGSKVAGPLLGAITLVLMPAQACIILNIGARLLSALFLSRVSQSSQTALSEVDESSNKIENKKRSFFAEWREGWMFLLRAKIVLHTILFGFIGLISILMIDYQFPTLLREIDPTNESLIGWLISAIGAGAVTVLLVLNRWNRISYGLGLGSGCVLIGTGIALLGLCPPGTGTILLLVFGFLLGMGNGFYMVTQNYILQKESPPEVIGRVFGIQNTISSLVMLTAPLAGGILIRSIQVGHAFMLIGITNATLGILAILFGRMLWPQPVTRSEFGDQVVKDMQ</sequence>
<dbReference type="Pfam" id="PF07690">
    <property type="entry name" value="MFS_1"/>
    <property type="match status" value="1"/>
</dbReference>
<comment type="subcellular location">
    <subcellularLocation>
        <location evidence="1">Cell membrane</location>
        <topology evidence="1">Multi-pass membrane protein</topology>
    </subcellularLocation>
</comment>
<feature type="transmembrane region" description="Helical" evidence="7">
    <location>
        <begin position="364"/>
        <end position="384"/>
    </location>
</feature>